<evidence type="ECO:0000313" key="1">
    <source>
        <dbReference type="EMBL" id="MBX02372.1"/>
    </source>
</evidence>
<accession>A0A2P2K9K4</accession>
<dbReference type="EMBL" id="GGEC01021888">
    <property type="protein sequence ID" value="MBX02372.1"/>
    <property type="molecule type" value="Transcribed_RNA"/>
</dbReference>
<protein>
    <submittedName>
        <fullName evidence="1">Uncharacterized protein</fullName>
    </submittedName>
</protein>
<proteinExistence type="predicted"/>
<name>A0A2P2K9K4_RHIMU</name>
<organism evidence="1">
    <name type="scientific">Rhizophora mucronata</name>
    <name type="common">Asiatic mangrove</name>
    <dbReference type="NCBI Taxonomy" id="61149"/>
    <lineage>
        <taxon>Eukaryota</taxon>
        <taxon>Viridiplantae</taxon>
        <taxon>Streptophyta</taxon>
        <taxon>Embryophyta</taxon>
        <taxon>Tracheophyta</taxon>
        <taxon>Spermatophyta</taxon>
        <taxon>Magnoliopsida</taxon>
        <taxon>eudicotyledons</taxon>
        <taxon>Gunneridae</taxon>
        <taxon>Pentapetalae</taxon>
        <taxon>rosids</taxon>
        <taxon>fabids</taxon>
        <taxon>Malpighiales</taxon>
        <taxon>Rhizophoraceae</taxon>
        <taxon>Rhizophora</taxon>
    </lineage>
</organism>
<reference evidence="1" key="1">
    <citation type="submission" date="2018-02" db="EMBL/GenBank/DDBJ databases">
        <title>Rhizophora mucronata_Transcriptome.</title>
        <authorList>
            <person name="Meera S.P."/>
            <person name="Sreeshan A."/>
            <person name="Augustine A."/>
        </authorList>
    </citation>
    <scope>NUCLEOTIDE SEQUENCE</scope>
    <source>
        <tissue evidence="1">Leaf</tissue>
    </source>
</reference>
<sequence length="90" mass="10568">MSYICYSHGTLFQRKKDLSLCLLCFPCIITGTFSLRQPAWWRDCIDNGGEFFSPFVHVQKSDIFTLLDIDEVFIVSFHHIRGTIKFKFKL</sequence>
<dbReference type="AlphaFoldDB" id="A0A2P2K9K4"/>